<sequence>MQKGFSLIEVIIVVALVGVLATGALPRIADTLANQELQTAAVNLAADIRSMQQLAMNANGDNSPLYTLRFSRDEHGSYYIIHNGRHAIKTVYLSRFVQVTGEPDYIMFSNKGAPRRGQKIELKSIRHRYFLYIYIAGATGRVRVSANGNTDEKDY</sequence>
<dbReference type="InterPro" id="IPR045584">
    <property type="entry name" value="Pilin-like"/>
</dbReference>
<dbReference type="EMBL" id="CP155571">
    <property type="protein sequence ID" value="XFO72014.1"/>
    <property type="molecule type" value="Genomic_DNA"/>
</dbReference>
<dbReference type="NCBIfam" id="TIGR02532">
    <property type="entry name" value="IV_pilin_GFxxxE"/>
    <property type="match status" value="1"/>
</dbReference>
<accession>A0ABZ3J1S4</accession>
<dbReference type="RefSeq" id="WP_169717038.1">
    <property type="nucleotide sequence ID" value="NZ_CP155571.1"/>
</dbReference>
<dbReference type="PROSITE" id="PS00409">
    <property type="entry name" value="PROKAR_NTER_METHYL"/>
    <property type="match status" value="1"/>
</dbReference>
<dbReference type="Pfam" id="PF07963">
    <property type="entry name" value="N_methyl"/>
    <property type="match status" value="1"/>
</dbReference>
<protein>
    <recommendedName>
        <fullName evidence="3">Prepilin-type N-terminal cleavage/methylation domain-containing protein</fullName>
    </recommendedName>
</protein>
<organism evidence="1 2">
    <name type="scientific">Sporomusa acidovorans (strain ATCC 49682 / DSM 3132 / Mol)</name>
    <dbReference type="NCBI Taxonomy" id="1123286"/>
    <lineage>
        <taxon>Bacteria</taxon>
        <taxon>Bacillati</taxon>
        <taxon>Bacillota</taxon>
        <taxon>Negativicutes</taxon>
        <taxon>Selenomonadales</taxon>
        <taxon>Sporomusaceae</taxon>
        <taxon>Sporomusa</taxon>
    </lineage>
</organism>
<gene>
    <name evidence="1" type="ORF">SPACI_020600</name>
</gene>
<keyword evidence="2" id="KW-1185">Reference proteome</keyword>
<name>A0ABZ3J1S4_SPOA4</name>
<dbReference type="PIRSF" id="PIRSF021292">
    <property type="entry name" value="Competence_ComGD"/>
    <property type="match status" value="1"/>
</dbReference>
<reference evidence="1" key="1">
    <citation type="submission" date="2024-05" db="EMBL/GenBank/DDBJ databases">
        <title>Isolation and characterization of Sporomusa carbonis sp. nov., a carboxydotrophic hydrogenogen in the genus of Sporomusa isolated from a charcoal burning pile.</title>
        <authorList>
            <person name="Boeer T."/>
            <person name="Rosenbaum F."/>
            <person name="Eysell L."/>
            <person name="Mueller V."/>
            <person name="Daniel R."/>
            <person name="Poehlein A."/>
        </authorList>
    </citation>
    <scope>NUCLEOTIDE SEQUENCE [LARGE SCALE GENOMIC DNA]</scope>
    <source>
        <strain evidence="1">DSM 3132</strain>
    </source>
</reference>
<dbReference type="Proteomes" id="UP000216052">
    <property type="component" value="Chromosome"/>
</dbReference>
<dbReference type="Gene3D" id="3.30.700.10">
    <property type="entry name" value="Glycoprotein, Type 4 Pilin"/>
    <property type="match status" value="1"/>
</dbReference>
<proteinExistence type="predicted"/>
<evidence type="ECO:0008006" key="3">
    <source>
        <dbReference type="Google" id="ProtNLM"/>
    </source>
</evidence>
<dbReference type="SUPFAM" id="SSF54523">
    <property type="entry name" value="Pili subunits"/>
    <property type="match status" value="1"/>
</dbReference>
<evidence type="ECO:0000313" key="1">
    <source>
        <dbReference type="EMBL" id="XFO72014.1"/>
    </source>
</evidence>
<dbReference type="InterPro" id="IPR016785">
    <property type="entry name" value="ComGD"/>
</dbReference>
<evidence type="ECO:0000313" key="2">
    <source>
        <dbReference type="Proteomes" id="UP000216052"/>
    </source>
</evidence>
<dbReference type="InterPro" id="IPR012902">
    <property type="entry name" value="N_methyl_site"/>
</dbReference>